<proteinExistence type="predicted"/>
<dbReference type="Proteomes" id="UP000254537">
    <property type="component" value="Chromosome"/>
</dbReference>
<evidence type="ECO:0000313" key="2">
    <source>
        <dbReference type="EMBL" id="AXK40667.1"/>
    </source>
</evidence>
<keyword evidence="1" id="KW-1133">Transmembrane helix</keyword>
<sequence>MPIPYNTWLIVAAGLSAIAALLHVAIIFGGSQWYRFFGAGERMALAAAAGRWYPAIVTTGIALVLSVWAAYALSGAGVIQTLPLLKFGLSVITVIYLVRGLAIVPLLVIAREKTTPFLLWSSAICCGYGIVHLFGLTQVWSML</sequence>
<evidence type="ECO:0000313" key="3">
    <source>
        <dbReference type="Proteomes" id="UP000254537"/>
    </source>
</evidence>
<keyword evidence="1" id="KW-0472">Membrane</keyword>
<dbReference type="OrthoDB" id="5457135at2"/>
<accession>A0A345Y9R5</accession>
<gene>
    <name evidence="2" type="ORF">DWG20_15245</name>
</gene>
<feature type="transmembrane region" description="Helical" evidence="1">
    <location>
        <begin position="6"/>
        <end position="31"/>
    </location>
</feature>
<feature type="transmembrane region" description="Helical" evidence="1">
    <location>
        <begin position="52"/>
        <end position="73"/>
    </location>
</feature>
<dbReference type="RefSeq" id="WP_115434594.1">
    <property type="nucleotide sequence ID" value="NZ_CP031337.1"/>
</dbReference>
<protein>
    <submittedName>
        <fullName evidence="2">Uncharacterized protein</fullName>
    </submittedName>
</protein>
<organism evidence="2 3">
    <name type="scientific">Crenobacter cavernae</name>
    <dbReference type="NCBI Taxonomy" id="2290923"/>
    <lineage>
        <taxon>Bacteria</taxon>
        <taxon>Pseudomonadati</taxon>
        <taxon>Pseudomonadota</taxon>
        <taxon>Betaproteobacteria</taxon>
        <taxon>Neisseriales</taxon>
        <taxon>Neisseriaceae</taxon>
        <taxon>Crenobacter</taxon>
    </lineage>
</organism>
<feature type="transmembrane region" description="Helical" evidence="1">
    <location>
        <begin position="85"/>
        <end position="110"/>
    </location>
</feature>
<dbReference type="KEGG" id="ccah:DWG20_15245"/>
<reference evidence="2 3" key="1">
    <citation type="submission" date="2018-07" db="EMBL/GenBank/DDBJ databases">
        <title>Crenobacter cavernae sp. nov., isolated from a karst cave.</title>
        <authorList>
            <person name="Zhu H."/>
        </authorList>
    </citation>
    <scope>NUCLEOTIDE SEQUENCE [LARGE SCALE GENOMIC DNA]</scope>
    <source>
        <strain evidence="2 3">K1W11S-77</strain>
    </source>
</reference>
<dbReference type="EMBL" id="CP031337">
    <property type="protein sequence ID" value="AXK40667.1"/>
    <property type="molecule type" value="Genomic_DNA"/>
</dbReference>
<evidence type="ECO:0000256" key="1">
    <source>
        <dbReference type="SAM" id="Phobius"/>
    </source>
</evidence>
<keyword evidence="1" id="KW-0812">Transmembrane</keyword>
<feature type="transmembrane region" description="Helical" evidence="1">
    <location>
        <begin position="117"/>
        <end position="140"/>
    </location>
</feature>
<name>A0A345Y9R5_9NEIS</name>
<dbReference type="AlphaFoldDB" id="A0A345Y9R5"/>